<dbReference type="InterPro" id="IPR050675">
    <property type="entry name" value="OAF3"/>
</dbReference>
<evidence type="ECO:0000256" key="3">
    <source>
        <dbReference type="ARBA" id="ARBA00023015"/>
    </source>
</evidence>
<dbReference type="CDD" id="cd00067">
    <property type="entry name" value="GAL4"/>
    <property type="match status" value="1"/>
</dbReference>
<keyword evidence="6" id="KW-0539">Nucleus</keyword>
<reference evidence="9 12" key="2">
    <citation type="submission" date="2019-08" db="EMBL/GenBank/DDBJ databases">
        <title>The genome sequence of a newly discovered highly antifungal drug resistant Aspergillus species, Aspergillus tanneri NIH 1004.</title>
        <authorList>
            <person name="Mounaud S."/>
            <person name="Singh I."/>
            <person name="Joardar V."/>
            <person name="Pakala S."/>
            <person name="Pakala S."/>
            <person name="Venepally P."/>
            <person name="Chung J.K."/>
            <person name="Losada L."/>
            <person name="Nierman W.C."/>
        </authorList>
    </citation>
    <scope>NUCLEOTIDE SEQUENCE [LARGE SCALE GENOMIC DNA]</scope>
    <source>
        <strain evidence="9 12">NIH1004</strain>
    </source>
</reference>
<dbReference type="EMBL" id="SOSA01000175">
    <property type="protein sequence ID" value="THC95057.1"/>
    <property type="molecule type" value="Genomic_DNA"/>
</dbReference>
<evidence type="ECO:0000256" key="4">
    <source>
        <dbReference type="ARBA" id="ARBA00023125"/>
    </source>
</evidence>
<dbReference type="VEuPathDB" id="FungiDB:EYZ11_005452"/>
<proteinExistence type="predicted"/>
<keyword evidence="3" id="KW-0805">Transcription regulation</keyword>
<dbReference type="GO" id="GO:0005634">
    <property type="term" value="C:nucleus"/>
    <property type="evidence" value="ECO:0007669"/>
    <property type="project" value="InterPro"/>
</dbReference>
<keyword evidence="11" id="KW-1185">Reference proteome</keyword>
<dbReference type="PRINTS" id="PR00755">
    <property type="entry name" value="AFLATOXINBRP"/>
</dbReference>
<keyword evidence="4" id="KW-0238">DNA-binding</keyword>
<keyword evidence="1" id="KW-0479">Metal-binding</keyword>
<evidence type="ECO:0000313" key="10">
    <source>
        <dbReference type="EMBL" id="THC95057.1"/>
    </source>
</evidence>
<feature type="region of interest" description="Disordered" evidence="7">
    <location>
        <begin position="46"/>
        <end position="76"/>
    </location>
</feature>
<protein>
    <recommendedName>
        <fullName evidence="8">Zn(2)-C6 fungal-type domain-containing protein</fullName>
    </recommendedName>
</protein>
<evidence type="ECO:0000256" key="1">
    <source>
        <dbReference type="ARBA" id="ARBA00022723"/>
    </source>
</evidence>
<evidence type="ECO:0000256" key="6">
    <source>
        <dbReference type="ARBA" id="ARBA00023242"/>
    </source>
</evidence>
<accession>A0A4S3JK99</accession>
<dbReference type="InterPro" id="IPR036864">
    <property type="entry name" value="Zn2-C6_fun-type_DNA-bd_sf"/>
</dbReference>
<dbReference type="GO" id="GO:0003677">
    <property type="term" value="F:DNA binding"/>
    <property type="evidence" value="ECO:0007669"/>
    <property type="project" value="UniProtKB-KW"/>
</dbReference>
<feature type="compositionally biased region" description="Low complexity" evidence="7">
    <location>
        <begin position="53"/>
        <end position="72"/>
    </location>
</feature>
<dbReference type="RefSeq" id="XP_033423441.1">
    <property type="nucleotide sequence ID" value="XM_033572889.1"/>
</dbReference>
<dbReference type="GO" id="GO:0009893">
    <property type="term" value="P:positive regulation of metabolic process"/>
    <property type="evidence" value="ECO:0007669"/>
    <property type="project" value="UniProtKB-ARBA"/>
</dbReference>
<dbReference type="GO" id="GO:0045122">
    <property type="term" value="P:aflatoxin biosynthetic process"/>
    <property type="evidence" value="ECO:0007669"/>
    <property type="project" value="InterPro"/>
</dbReference>
<dbReference type="AlphaFoldDB" id="A0A4S3JK99"/>
<dbReference type="EMBL" id="QUQM01000006">
    <property type="protein sequence ID" value="KAA8644080.1"/>
    <property type="molecule type" value="Genomic_DNA"/>
</dbReference>
<keyword evidence="2" id="KW-0862">Zinc</keyword>
<evidence type="ECO:0000259" key="8">
    <source>
        <dbReference type="PROSITE" id="PS50048"/>
    </source>
</evidence>
<dbReference type="Proteomes" id="UP000308092">
    <property type="component" value="Unassembled WGS sequence"/>
</dbReference>
<dbReference type="Proteomes" id="UP000324241">
    <property type="component" value="Unassembled WGS sequence"/>
</dbReference>
<name>A0A4S3JK99_9EURO</name>
<dbReference type="Gene3D" id="4.10.240.10">
    <property type="entry name" value="Zn(2)-C6 fungal-type DNA-binding domain"/>
    <property type="match status" value="1"/>
</dbReference>
<evidence type="ECO:0000256" key="5">
    <source>
        <dbReference type="ARBA" id="ARBA00023163"/>
    </source>
</evidence>
<organism evidence="10 11">
    <name type="scientific">Aspergillus tanneri</name>
    <dbReference type="NCBI Taxonomy" id="1220188"/>
    <lineage>
        <taxon>Eukaryota</taxon>
        <taxon>Fungi</taxon>
        <taxon>Dikarya</taxon>
        <taxon>Ascomycota</taxon>
        <taxon>Pezizomycotina</taxon>
        <taxon>Eurotiomycetes</taxon>
        <taxon>Eurotiomycetidae</taxon>
        <taxon>Eurotiales</taxon>
        <taxon>Aspergillaceae</taxon>
        <taxon>Aspergillus</taxon>
        <taxon>Aspergillus subgen. Circumdati</taxon>
    </lineage>
</organism>
<gene>
    <name evidence="9" type="ORF">ATNIH1004_008278</name>
    <name evidence="10" type="ORF">EYZ11_005452</name>
</gene>
<dbReference type="PANTHER" id="PTHR31069:SF31">
    <property type="entry name" value="MONODICTYPHENONE CLUSTER TRANSCRIPTION FACTOR-RELATED"/>
    <property type="match status" value="1"/>
</dbReference>
<evidence type="ECO:0000313" key="12">
    <source>
        <dbReference type="Proteomes" id="UP000324241"/>
    </source>
</evidence>
<comment type="caution">
    <text evidence="10">The sequence shown here is derived from an EMBL/GenBank/DDBJ whole genome shotgun (WGS) entry which is preliminary data.</text>
</comment>
<evidence type="ECO:0000256" key="2">
    <source>
        <dbReference type="ARBA" id="ARBA00022833"/>
    </source>
</evidence>
<dbReference type="PANTHER" id="PTHR31069">
    <property type="entry name" value="OLEATE-ACTIVATED TRANSCRIPTION FACTOR 1-RELATED"/>
    <property type="match status" value="1"/>
</dbReference>
<dbReference type="GeneID" id="54330980"/>
<dbReference type="SMART" id="SM00066">
    <property type="entry name" value="GAL4"/>
    <property type="match status" value="1"/>
</dbReference>
<dbReference type="Pfam" id="PF08493">
    <property type="entry name" value="AflR"/>
    <property type="match status" value="1"/>
</dbReference>
<dbReference type="PROSITE" id="PS50048">
    <property type="entry name" value="ZN2_CY6_FUNGAL_2"/>
    <property type="match status" value="1"/>
</dbReference>
<dbReference type="OrthoDB" id="2740448at2759"/>
<keyword evidence="5" id="KW-0804">Transcription</keyword>
<dbReference type="GO" id="GO:0000981">
    <property type="term" value="F:DNA-binding transcription factor activity, RNA polymerase II-specific"/>
    <property type="evidence" value="ECO:0007669"/>
    <property type="project" value="InterPro"/>
</dbReference>
<dbReference type="SUPFAM" id="SSF57701">
    <property type="entry name" value="Zn2/Cys6 DNA-binding domain"/>
    <property type="match status" value="1"/>
</dbReference>
<sequence>MPGQPKLRSSCDRCGIAKVKCDRGHPECGRCVSHGMACVYGVSRKIGKPPRRPSLSRTSSNHAAATDSSSSSGGIMLDIEPFPSGAEVPTAWDAMDYDSSANSDLNRLHPWVGLFQDLPGPSLSNFPPLEGNEWAMADHSGINLLSTTLPPGPGSTPPSPKLGSYLSTTAYCSQDEDCSNLGQGSTSAHDCPREAYKIVESLSFLNVSQAHYGTSPGTAPATTTQSVAHQVPLDLVLRLTREASERLVPLLTCPCARSPHLAFLYASIISRILAWYQQAAGSSQNVSPPISSTAAASSLSIGGSNQRTATSSSQSPALAVIPAMMAIGTFNVDDLHVQTAMKIQLVSAEMRRVGRLIDKFSSEHSRDPYLTDETSIGDIDSLYQTLSLWLKRDHSRIANMLRSELRELNI</sequence>
<dbReference type="InterPro" id="IPR013700">
    <property type="entry name" value="AflR"/>
</dbReference>
<evidence type="ECO:0000256" key="7">
    <source>
        <dbReference type="SAM" id="MobiDB-lite"/>
    </source>
</evidence>
<evidence type="ECO:0000313" key="9">
    <source>
        <dbReference type="EMBL" id="KAA8644080.1"/>
    </source>
</evidence>
<dbReference type="InterPro" id="IPR001138">
    <property type="entry name" value="Zn2Cys6_DnaBD"/>
</dbReference>
<reference evidence="10 11" key="1">
    <citation type="submission" date="2019-03" db="EMBL/GenBank/DDBJ databases">
        <title>The genome sequence of a newly discovered highly antifungal drug resistant Aspergillus species, Aspergillus tanneri NIH 1004.</title>
        <authorList>
            <person name="Mounaud S."/>
            <person name="Singh I."/>
            <person name="Joardar V."/>
            <person name="Pakala S."/>
            <person name="Pakala S."/>
            <person name="Venepally P."/>
            <person name="Hoover J."/>
            <person name="Nierman W."/>
            <person name="Chung J."/>
            <person name="Losada L."/>
        </authorList>
    </citation>
    <scope>NUCLEOTIDE SEQUENCE [LARGE SCALE GENOMIC DNA]</scope>
    <source>
        <strain evidence="10 11">NIH1004</strain>
    </source>
</reference>
<feature type="domain" description="Zn(2)-C6 fungal-type" evidence="8">
    <location>
        <begin position="10"/>
        <end position="40"/>
    </location>
</feature>
<dbReference type="Pfam" id="PF00172">
    <property type="entry name" value="Zn_clus"/>
    <property type="match status" value="1"/>
</dbReference>
<evidence type="ECO:0000313" key="11">
    <source>
        <dbReference type="Proteomes" id="UP000308092"/>
    </source>
</evidence>
<dbReference type="GO" id="GO:0008270">
    <property type="term" value="F:zinc ion binding"/>
    <property type="evidence" value="ECO:0007669"/>
    <property type="project" value="InterPro"/>
</dbReference>